<evidence type="ECO:0000313" key="1">
    <source>
        <dbReference type="EMBL" id="RNL82207.1"/>
    </source>
</evidence>
<sequence>MRISDSHVYGPASMVGMSVASLHICHEEEILGVLAGLFAVRCRANLFPMGVRYLSGCGVRLPKRVVHGPSRE</sequence>
<name>A0A3N0E2Z6_9ACTN</name>
<comment type="caution">
    <text evidence="1">The sequence shown here is derived from an EMBL/GenBank/DDBJ whole genome shotgun (WGS) entry which is preliminary data.</text>
</comment>
<gene>
    <name evidence="1" type="ORF">EFW17_20070</name>
</gene>
<dbReference type="Proteomes" id="UP000269198">
    <property type="component" value="Unassembled WGS sequence"/>
</dbReference>
<keyword evidence="2" id="KW-1185">Reference proteome</keyword>
<dbReference type="EMBL" id="RJMB01000025">
    <property type="protein sequence ID" value="RNL82207.1"/>
    <property type="molecule type" value="Genomic_DNA"/>
</dbReference>
<protein>
    <submittedName>
        <fullName evidence="1">Uncharacterized protein</fullName>
    </submittedName>
</protein>
<reference evidence="1 2" key="1">
    <citation type="submission" date="2018-11" db="EMBL/GenBank/DDBJ databases">
        <title>The genome draft of YIM 96095.</title>
        <authorList>
            <person name="Tang S.-K."/>
            <person name="Chunyu W.-X."/>
            <person name="Feng Y.-Z."/>
        </authorList>
    </citation>
    <scope>NUCLEOTIDE SEQUENCE [LARGE SCALE GENOMIC DNA]</scope>
    <source>
        <strain evidence="1 2">YIM 96095</strain>
    </source>
</reference>
<dbReference type="AlphaFoldDB" id="A0A3N0E2Z6"/>
<organism evidence="1 2">
    <name type="scientific">Halostreptopolyspora alba</name>
    <dbReference type="NCBI Taxonomy" id="2487137"/>
    <lineage>
        <taxon>Bacteria</taxon>
        <taxon>Bacillati</taxon>
        <taxon>Actinomycetota</taxon>
        <taxon>Actinomycetes</taxon>
        <taxon>Streptosporangiales</taxon>
        <taxon>Nocardiopsidaceae</taxon>
        <taxon>Halostreptopolyspora</taxon>
    </lineage>
</organism>
<proteinExistence type="predicted"/>
<evidence type="ECO:0000313" key="2">
    <source>
        <dbReference type="Proteomes" id="UP000269198"/>
    </source>
</evidence>
<accession>A0A3N0E2Z6</accession>